<dbReference type="KEGG" id="nch:A0U93_03565"/>
<dbReference type="InterPro" id="IPR057326">
    <property type="entry name" value="KR_dom"/>
</dbReference>
<dbReference type="PROSITE" id="PS00061">
    <property type="entry name" value="ADH_SHORT"/>
    <property type="match status" value="1"/>
</dbReference>
<dbReference type="OrthoDB" id="9804774at2"/>
<keyword evidence="2" id="KW-0560">Oxidoreductase</keyword>
<keyword evidence="5" id="KW-1185">Reference proteome</keyword>
<feature type="domain" description="Ketoreductase" evidence="3">
    <location>
        <begin position="7"/>
        <end position="191"/>
    </location>
</feature>
<dbReference type="AlphaFoldDB" id="A0A1U9KN02"/>
<dbReference type="SUPFAM" id="SSF51735">
    <property type="entry name" value="NAD(P)-binding Rossmann-fold domains"/>
    <property type="match status" value="1"/>
</dbReference>
<comment type="similarity">
    <text evidence="1">Belongs to the short-chain dehydrogenases/reductases (SDR) family.</text>
</comment>
<dbReference type="Gene3D" id="3.40.50.720">
    <property type="entry name" value="NAD(P)-binding Rossmann-like Domain"/>
    <property type="match status" value="1"/>
</dbReference>
<protein>
    <submittedName>
        <fullName evidence="4">Oxidoreductase</fullName>
    </submittedName>
</protein>
<evidence type="ECO:0000313" key="4">
    <source>
        <dbReference type="EMBL" id="AQS87165.1"/>
    </source>
</evidence>
<dbReference type="NCBIfam" id="NF005559">
    <property type="entry name" value="PRK07231.1"/>
    <property type="match status" value="1"/>
</dbReference>
<dbReference type="PANTHER" id="PTHR43639">
    <property type="entry name" value="OXIDOREDUCTASE, SHORT-CHAIN DEHYDROGENASE/REDUCTASE FAMILY (AFU_ORTHOLOGUE AFUA_5G02870)"/>
    <property type="match status" value="1"/>
</dbReference>
<dbReference type="EMBL" id="CP014691">
    <property type="protein sequence ID" value="AQS87165.1"/>
    <property type="molecule type" value="Genomic_DNA"/>
</dbReference>
<dbReference type="Pfam" id="PF13561">
    <property type="entry name" value="adh_short_C2"/>
    <property type="match status" value="1"/>
</dbReference>
<accession>A0A1U9KN02</accession>
<dbReference type="SMART" id="SM00822">
    <property type="entry name" value="PKS_KR"/>
    <property type="match status" value="1"/>
</dbReference>
<name>A0A1U9KN02_9PROT</name>
<dbReference type="PRINTS" id="PR00080">
    <property type="entry name" value="SDRFAMILY"/>
</dbReference>
<dbReference type="FunFam" id="3.40.50.720:FF:000084">
    <property type="entry name" value="Short-chain dehydrogenase reductase"/>
    <property type="match status" value="1"/>
</dbReference>
<dbReference type="PANTHER" id="PTHR43639:SF1">
    <property type="entry name" value="SHORT-CHAIN DEHYDROGENASE_REDUCTASE FAMILY PROTEIN"/>
    <property type="match status" value="1"/>
</dbReference>
<evidence type="ECO:0000256" key="2">
    <source>
        <dbReference type="ARBA" id="ARBA00023002"/>
    </source>
</evidence>
<dbReference type="InterPro" id="IPR002347">
    <property type="entry name" value="SDR_fam"/>
</dbReference>
<dbReference type="GO" id="GO:0016491">
    <property type="term" value="F:oxidoreductase activity"/>
    <property type="evidence" value="ECO:0007669"/>
    <property type="project" value="UniProtKB-KW"/>
</dbReference>
<dbReference type="STRING" id="320497.A0U93_03565"/>
<dbReference type="Proteomes" id="UP000188604">
    <property type="component" value="Chromosome"/>
</dbReference>
<dbReference type="PRINTS" id="PR00081">
    <property type="entry name" value="GDHRDH"/>
</dbReference>
<organism evidence="4 5">
    <name type="scientific">Neoasaia chiangmaiensis</name>
    <dbReference type="NCBI Taxonomy" id="320497"/>
    <lineage>
        <taxon>Bacteria</taxon>
        <taxon>Pseudomonadati</taxon>
        <taxon>Pseudomonadota</taxon>
        <taxon>Alphaproteobacteria</taxon>
        <taxon>Acetobacterales</taxon>
        <taxon>Acetobacteraceae</taxon>
        <taxon>Neoasaia</taxon>
    </lineage>
</organism>
<proteinExistence type="inferred from homology"/>
<evidence type="ECO:0000259" key="3">
    <source>
        <dbReference type="SMART" id="SM00822"/>
    </source>
</evidence>
<gene>
    <name evidence="4" type="ORF">A0U93_03565</name>
</gene>
<evidence type="ECO:0000313" key="5">
    <source>
        <dbReference type="Proteomes" id="UP000188604"/>
    </source>
</evidence>
<dbReference type="InterPro" id="IPR036291">
    <property type="entry name" value="NAD(P)-bd_dom_sf"/>
</dbReference>
<evidence type="ECO:0000256" key="1">
    <source>
        <dbReference type="ARBA" id="ARBA00006484"/>
    </source>
</evidence>
<sequence>MGKLTGKVALVTGASKGIGAQIAKALASEGASVVVNYASSREGAEKVVSEIAAAGGKAVAAGGNVAVEADVAALFAAGKEAFGTIDIVVNNAGVYAMAPLEDVTPESFHRHFDINVLGLLLVSRAAAAQFGPQGGNIINIGSVASRLNMAGNVVYTATKYAVDGITRVLAKELGGRNIRVNSINPGLVATEGVEALGVLESDMVETFKRQTPLGRVGKPDDIAKVAVFLASDDSYWVTGETIAASGGM</sequence>
<reference evidence="4 5" key="1">
    <citation type="submission" date="2016-03" db="EMBL/GenBank/DDBJ databases">
        <title>Acetic acid bacteria sequencing.</title>
        <authorList>
            <person name="Brandt J."/>
            <person name="Jakob F."/>
            <person name="Vogel R.F."/>
        </authorList>
    </citation>
    <scope>NUCLEOTIDE SEQUENCE [LARGE SCALE GENOMIC DNA]</scope>
    <source>
        <strain evidence="4 5">NBRC 101099</strain>
    </source>
</reference>
<dbReference type="InterPro" id="IPR020904">
    <property type="entry name" value="Sc_DH/Rdtase_CS"/>
</dbReference>
<dbReference type="RefSeq" id="WP_077806138.1">
    <property type="nucleotide sequence ID" value="NZ_BJXS01000008.1"/>
</dbReference>